<dbReference type="OrthoDB" id="284474at2"/>
<evidence type="ECO:0000256" key="7">
    <source>
        <dbReference type="ARBA" id="ARBA00023136"/>
    </source>
</evidence>
<proteinExistence type="predicted"/>
<evidence type="ECO:0000259" key="9">
    <source>
        <dbReference type="Pfam" id="PF12019"/>
    </source>
</evidence>
<dbReference type="GO" id="GO:0015628">
    <property type="term" value="P:protein secretion by the type II secretion system"/>
    <property type="evidence" value="ECO:0007669"/>
    <property type="project" value="InterPro"/>
</dbReference>
<dbReference type="GO" id="GO:0015627">
    <property type="term" value="C:type II protein secretion system complex"/>
    <property type="evidence" value="ECO:0007669"/>
    <property type="project" value="InterPro"/>
</dbReference>
<reference evidence="10 11" key="1">
    <citation type="submission" date="2019-10" db="EMBL/GenBank/DDBJ databases">
        <title>Whole-genome sequence of the extremophile Heliorestis acidaminivorans DSM 24790.</title>
        <authorList>
            <person name="Kyndt J.A."/>
            <person name="Meyer T.E."/>
        </authorList>
    </citation>
    <scope>NUCLEOTIDE SEQUENCE [LARGE SCALE GENOMIC DNA]</scope>
    <source>
        <strain evidence="10 11">DSM 24790</strain>
    </source>
</reference>
<dbReference type="GO" id="GO:0030420">
    <property type="term" value="P:establishment of competence for transformation"/>
    <property type="evidence" value="ECO:0007669"/>
    <property type="project" value="InterPro"/>
</dbReference>
<keyword evidence="7 8" id="KW-0472">Membrane</keyword>
<dbReference type="InterPro" id="IPR045584">
    <property type="entry name" value="Pilin-like"/>
</dbReference>
<dbReference type="SUPFAM" id="SSF54523">
    <property type="entry name" value="Pili subunits"/>
    <property type="match status" value="1"/>
</dbReference>
<keyword evidence="6 8" id="KW-1133">Transmembrane helix</keyword>
<organism evidence="10 11">
    <name type="scientific">Heliorestis acidaminivorans</name>
    <dbReference type="NCBI Taxonomy" id="553427"/>
    <lineage>
        <taxon>Bacteria</taxon>
        <taxon>Bacillati</taxon>
        <taxon>Bacillota</taxon>
        <taxon>Clostridia</taxon>
        <taxon>Eubacteriales</taxon>
        <taxon>Heliobacteriaceae</taxon>
        <taxon>Heliorestis</taxon>
    </lineage>
</organism>
<comment type="subcellular location">
    <subcellularLocation>
        <location evidence="1">Cell inner membrane</location>
        <topology evidence="1">Single-pass membrane protein</topology>
    </subcellularLocation>
</comment>
<dbReference type="Proteomes" id="UP000468766">
    <property type="component" value="Unassembled WGS sequence"/>
</dbReference>
<evidence type="ECO:0000256" key="3">
    <source>
        <dbReference type="ARBA" id="ARBA00022481"/>
    </source>
</evidence>
<keyword evidence="2" id="KW-1003">Cell membrane</keyword>
<dbReference type="NCBIfam" id="TIGR02532">
    <property type="entry name" value="IV_pilin_GFxxxE"/>
    <property type="match status" value="1"/>
</dbReference>
<evidence type="ECO:0000256" key="6">
    <source>
        <dbReference type="ARBA" id="ARBA00022989"/>
    </source>
</evidence>
<evidence type="ECO:0000313" key="11">
    <source>
        <dbReference type="Proteomes" id="UP000468766"/>
    </source>
</evidence>
<evidence type="ECO:0000256" key="5">
    <source>
        <dbReference type="ARBA" id="ARBA00022692"/>
    </source>
</evidence>
<evidence type="ECO:0000256" key="1">
    <source>
        <dbReference type="ARBA" id="ARBA00004377"/>
    </source>
</evidence>
<keyword evidence="3" id="KW-0488">Methylation</keyword>
<evidence type="ECO:0000256" key="4">
    <source>
        <dbReference type="ARBA" id="ARBA00022519"/>
    </source>
</evidence>
<dbReference type="EMBL" id="WBXO01000005">
    <property type="protein sequence ID" value="KAB2952642.1"/>
    <property type="molecule type" value="Genomic_DNA"/>
</dbReference>
<name>A0A6I0EZ18_9FIRM</name>
<dbReference type="Gene3D" id="3.30.700.10">
    <property type="entry name" value="Glycoprotein, Type 4 Pilin"/>
    <property type="match status" value="1"/>
</dbReference>
<dbReference type="RefSeq" id="WP_151619919.1">
    <property type="nucleotide sequence ID" value="NZ_WBXO01000005.1"/>
</dbReference>
<dbReference type="PIRSF" id="PIRSF021292">
    <property type="entry name" value="Competence_ComGD"/>
    <property type="match status" value="1"/>
</dbReference>
<feature type="domain" description="General secretion pathway GspH" evidence="9">
    <location>
        <begin position="48"/>
        <end position="149"/>
    </location>
</feature>
<keyword evidence="5 8" id="KW-0812">Transmembrane</keyword>
<evidence type="ECO:0000256" key="8">
    <source>
        <dbReference type="SAM" id="Phobius"/>
    </source>
</evidence>
<dbReference type="Pfam" id="PF12019">
    <property type="entry name" value="GspH"/>
    <property type="match status" value="1"/>
</dbReference>
<sequence>MTISKIIKNHKAFSLIEILIVMTIVGILLSLGLPTMYNSLAEYKLNMAARQVQADMHWAREQAVKERNNFTIYFPTGLKQYTVNRSGYDLQYRRELPAGVRIHATSFYYDKDRAYFSVDGRVINPTMGGTVMLENERGHLRYIILSRNGRVRISKEAPGAGE</sequence>
<comment type="caution">
    <text evidence="10">The sequence shown here is derived from an EMBL/GenBank/DDBJ whole genome shotgun (WGS) entry which is preliminary data.</text>
</comment>
<feature type="transmembrane region" description="Helical" evidence="8">
    <location>
        <begin position="12"/>
        <end position="37"/>
    </location>
</feature>
<dbReference type="AlphaFoldDB" id="A0A6I0EZ18"/>
<protein>
    <submittedName>
        <fullName evidence="10">Prepilin-type N-terminal cleavage/methylation domain-containing protein</fullName>
    </submittedName>
</protein>
<dbReference type="Pfam" id="PF07963">
    <property type="entry name" value="N_methyl"/>
    <property type="match status" value="1"/>
</dbReference>
<accession>A0A6I0EZ18</accession>
<dbReference type="GO" id="GO:0005886">
    <property type="term" value="C:plasma membrane"/>
    <property type="evidence" value="ECO:0007669"/>
    <property type="project" value="UniProtKB-SubCell"/>
</dbReference>
<evidence type="ECO:0000313" key="10">
    <source>
        <dbReference type="EMBL" id="KAB2952642.1"/>
    </source>
</evidence>
<evidence type="ECO:0000256" key="2">
    <source>
        <dbReference type="ARBA" id="ARBA00022475"/>
    </source>
</evidence>
<dbReference type="InterPro" id="IPR016785">
    <property type="entry name" value="ComGD"/>
</dbReference>
<keyword evidence="11" id="KW-1185">Reference proteome</keyword>
<dbReference type="InterPro" id="IPR012902">
    <property type="entry name" value="N_methyl_site"/>
</dbReference>
<gene>
    <name evidence="10" type="ORF">F9B85_08260</name>
</gene>
<keyword evidence="4" id="KW-0997">Cell inner membrane</keyword>
<dbReference type="InterPro" id="IPR022346">
    <property type="entry name" value="T2SS_GspH"/>
</dbReference>